<evidence type="ECO:0000256" key="3">
    <source>
        <dbReference type="SAM" id="Coils"/>
    </source>
</evidence>
<dbReference type="Gramene" id="XM_028374360.1">
    <property type="protein sequence ID" value="XP_028230161.1"/>
    <property type="gene ID" value="LOC114410420"/>
</dbReference>
<comment type="caution">
    <text evidence="5">The sequence shown here is derived from an EMBL/GenBank/DDBJ whole genome shotgun (WGS) entry which is preliminary data.</text>
</comment>
<protein>
    <submittedName>
        <fullName evidence="5">Filament-like plant protein</fullName>
    </submittedName>
</protein>
<evidence type="ECO:0000256" key="4">
    <source>
        <dbReference type="SAM" id="MobiDB-lite"/>
    </source>
</evidence>
<organism evidence="5 6">
    <name type="scientific">Glycine soja</name>
    <name type="common">Wild soybean</name>
    <dbReference type="NCBI Taxonomy" id="3848"/>
    <lineage>
        <taxon>Eukaryota</taxon>
        <taxon>Viridiplantae</taxon>
        <taxon>Streptophyta</taxon>
        <taxon>Embryophyta</taxon>
        <taxon>Tracheophyta</taxon>
        <taxon>Spermatophyta</taxon>
        <taxon>Magnoliopsida</taxon>
        <taxon>eudicotyledons</taxon>
        <taxon>Gunneridae</taxon>
        <taxon>Pentapetalae</taxon>
        <taxon>rosids</taxon>
        <taxon>fabids</taxon>
        <taxon>Fabales</taxon>
        <taxon>Fabaceae</taxon>
        <taxon>Papilionoideae</taxon>
        <taxon>50 kb inversion clade</taxon>
        <taxon>NPAAA clade</taxon>
        <taxon>indigoferoid/millettioid clade</taxon>
        <taxon>Phaseoleae</taxon>
        <taxon>Glycine</taxon>
        <taxon>Glycine subgen. Soja</taxon>
    </lineage>
</organism>
<gene>
    <name evidence="5" type="ORF">D0Y65_010756</name>
</gene>
<keyword evidence="2 3" id="KW-0175">Coiled coil</keyword>
<feature type="region of interest" description="Disordered" evidence="4">
    <location>
        <begin position="1"/>
        <end position="55"/>
    </location>
</feature>
<feature type="coiled-coil region" evidence="3">
    <location>
        <begin position="419"/>
        <end position="537"/>
    </location>
</feature>
<reference evidence="5 6" key="1">
    <citation type="submission" date="2018-09" db="EMBL/GenBank/DDBJ databases">
        <title>A high-quality reference genome of wild soybean provides a powerful tool to mine soybean genomes.</title>
        <authorList>
            <person name="Xie M."/>
            <person name="Chung C.Y.L."/>
            <person name="Li M.-W."/>
            <person name="Wong F.-L."/>
            <person name="Chan T.-F."/>
            <person name="Lam H.-M."/>
        </authorList>
    </citation>
    <scope>NUCLEOTIDE SEQUENCE [LARGE SCALE GENOMIC DNA]</scope>
    <source>
        <strain evidence="6">cv. W05</strain>
        <tissue evidence="5">Hypocotyl of etiolated seedlings</tissue>
    </source>
</reference>
<evidence type="ECO:0000313" key="6">
    <source>
        <dbReference type="Proteomes" id="UP000289340"/>
    </source>
</evidence>
<feature type="compositionally biased region" description="Basic and acidic residues" evidence="4">
    <location>
        <begin position="323"/>
        <end position="332"/>
    </location>
</feature>
<feature type="compositionally biased region" description="Basic and acidic residues" evidence="4">
    <location>
        <begin position="25"/>
        <end position="35"/>
    </location>
</feature>
<comment type="similarity">
    <text evidence="1">Belongs to the FPP family.</text>
</comment>
<dbReference type="Pfam" id="PF05911">
    <property type="entry name" value="FPP"/>
    <property type="match status" value="4"/>
</dbReference>
<dbReference type="PANTHER" id="PTHR31580:SF5">
    <property type="entry name" value="FILAMENT-LIKE PLANT PROTEIN 1-RELATED"/>
    <property type="match status" value="1"/>
</dbReference>
<accession>A0A445L521</accession>
<feature type="coiled-coil region" evidence="3">
    <location>
        <begin position="144"/>
        <end position="307"/>
    </location>
</feature>
<dbReference type="InterPro" id="IPR008587">
    <property type="entry name" value="FPP_plant"/>
</dbReference>
<evidence type="ECO:0000256" key="2">
    <source>
        <dbReference type="ARBA" id="ARBA00023054"/>
    </source>
</evidence>
<dbReference type="EMBL" id="QZWG01000004">
    <property type="protein sequence ID" value="RZC18259.1"/>
    <property type="molecule type" value="Genomic_DNA"/>
</dbReference>
<feature type="compositionally biased region" description="Polar residues" evidence="4">
    <location>
        <begin position="7"/>
        <end position="24"/>
    </location>
</feature>
<evidence type="ECO:0000313" key="5">
    <source>
        <dbReference type="EMBL" id="RZC18259.1"/>
    </source>
</evidence>
<evidence type="ECO:0000256" key="1">
    <source>
        <dbReference type="ARBA" id="ARBA00005921"/>
    </source>
</evidence>
<feature type="compositionally biased region" description="Polar residues" evidence="4">
    <location>
        <begin position="36"/>
        <end position="51"/>
    </location>
</feature>
<proteinExistence type="inferred from homology"/>
<feature type="compositionally biased region" description="Polar residues" evidence="4">
    <location>
        <begin position="642"/>
        <end position="653"/>
    </location>
</feature>
<dbReference type="AlphaFoldDB" id="A0A445L521"/>
<name>A0A445L521_GLYSO</name>
<feature type="region of interest" description="Disordered" evidence="4">
    <location>
        <begin position="323"/>
        <end position="344"/>
    </location>
</feature>
<dbReference type="Gramene" id="XM_028374361.1">
    <property type="protein sequence ID" value="XP_028230162.1"/>
    <property type="gene ID" value="LOC114410420"/>
</dbReference>
<dbReference type="Proteomes" id="UP000289340">
    <property type="component" value="Chromosome 4"/>
</dbReference>
<sequence>MMEKNICKSSENSPSETESLGSELSHSEKQPDEQHQALNESPIGHNQSPKVTSEAVAIAEDINDMSFINAQSAEVISHTTHKGHDGLLEEDENGANDSIIKDGDVTDGLRNMSKNLSAEVVNVSAKEDLVKQHAKVAEEAIAGWEKAENEVTSLKKQVEALTLRNSTLEDRVTHLDSALKECVRQLRQTREEQEQNVHDAVLKKTQELESAKTKLEKQLKELHSKSDASNASSHSSIEFDMIQKVEYLENENMALKHELKAQSEKLKLRTIERDLSTQTAEMASKQHLESINKVAKLEAECRRLKNMACRASITSSSFCAESFKDGQSESGERTNATEIDTTRKSGSELDMCELSCSDSWASALIAEPDQFKNEKYKQIPSGSVNIDLMDDFLEMERLASLPDTKNESLIKDSLVANQYVHEESSMDELKEKLEKAKEEKEEVKICLMKTESVIEASQLQMREAETKLEELQIELENAYKSRQVFENELMSMLAEAQSITAKVHLLEEEIDKEKAMSVEIESRCKELEEELERMKQEEKLGSVTGSYTEMKLKQEDLALAAGKLAECQKTIASLGNQLSSLATLEDFLIDTTSIPEFSASPSLIARAGGDMLQKLHSNDTYLPKRDSGSSRSGPPLNKNEETSPPSSTNLPNHESSKSRNGFAKFFSQTESGIQLGI</sequence>
<keyword evidence="6" id="KW-1185">Reference proteome</keyword>
<dbReference type="PANTHER" id="PTHR31580">
    <property type="entry name" value="FILAMENT-LIKE PLANT PROTEIN 4"/>
    <property type="match status" value="1"/>
</dbReference>
<feature type="region of interest" description="Disordered" evidence="4">
    <location>
        <begin position="619"/>
        <end position="663"/>
    </location>
</feature>